<keyword evidence="5" id="KW-0520">NAD</keyword>
<dbReference type="AlphaFoldDB" id="A0A8B7YMH1"/>
<organism evidence="9 10">
    <name type="scientific">Acanthaster planci</name>
    <name type="common">Crown-of-thorns starfish</name>
    <dbReference type="NCBI Taxonomy" id="133434"/>
    <lineage>
        <taxon>Eukaryota</taxon>
        <taxon>Metazoa</taxon>
        <taxon>Echinodermata</taxon>
        <taxon>Eleutherozoa</taxon>
        <taxon>Asterozoa</taxon>
        <taxon>Asteroidea</taxon>
        <taxon>Valvatacea</taxon>
        <taxon>Valvatida</taxon>
        <taxon>Acanthasteridae</taxon>
        <taxon>Acanthaster</taxon>
    </lineage>
</organism>
<evidence type="ECO:0000256" key="7">
    <source>
        <dbReference type="ARBA" id="ARBA00067702"/>
    </source>
</evidence>
<dbReference type="PANTHER" id="PTHR43000">
    <property type="entry name" value="DTDP-D-GLUCOSE 4,6-DEHYDRATASE-RELATED"/>
    <property type="match status" value="1"/>
</dbReference>
<comment type="catalytic activity">
    <reaction evidence="1">
        <text>dTDP-alpha-D-glucose = dTDP-4-dehydro-6-deoxy-alpha-D-glucose + H2O</text>
        <dbReference type="Rhea" id="RHEA:17221"/>
        <dbReference type="ChEBI" id="CHEBI:15377"/>
        <dbReference type="ChEBI" id="CHEBI:57477"/>
        <dbReference type="ChEBI" id="CHEBI:57649"/>
        <dbReference type="EC" id="4.2.1.46"/>
    </reaction>
</comment>
<comment type="cofactor">
    <cofactor evidence="2">
        <name>NAD(+)</name>
        <dbReference type="ChEBI" id="CHEBI:57540"/>
    </cofactor>
</comment>
<dbReference type="InterPro" id="IPR005888">
    <property type="entry name" value="dTDP_Gluc_deHydtase"/>
</dbReference>
<evidence type="ECO:0000256" key="6">
    <source>
        <dbReference type="ARBA" id="ARBA00023239"/>
    </source>
</evidence>
<name>A0A8B7YMH1_ACAPL</name>
<evidence type="ECO:0000256" key="1">
    <source>
        <dbReference type="ARBA" id="ARBA00001539"/>
    </source>
</evidence>
<dbReference type="EC" id="4.2.1.46" evidence="4"/>
<keyword evidence="6" id="KW-0456">Lyase</keyword>
<dbReference type="Proteomes" id="UP000694845">
    <property type="component" value="Unplaced"/>
</dbReference>
<evidence type="ECO:0000256" key="4">
    <source>
        <dbReference type="ARBA" id="ARBA00011990"/>
    </source>
</evidence>
<dbReference type="Pfam" id="PF16363">
    <property type="entry name" value="GDP_Man_Dehyd"/>
    <property type="match status" value="1"/>
</dbReference>
<keyword evidence="9" id="KW-1185">Reference proteome</keyword>
<dbReference type="OMA" id="KLIPLMC"/>
<dbReference type="SUPFAM" id="SSF51735">
    <property type="entry name" value="NAD(P)-binding Rossmann-fold domains"/>
    <property type="match status" value="1"/>
</dbReference>
<proteinExistence type="inferred from homology"/>
<dbReference type="RefSeq" id="XP_022093862.1">
    <property type="nucleotide sequence ID" value="XM_022238170.1"/>
</dbReference>
<dbReference type="KEGG" id="aplc:110981024"/>
<evidence type="ECO:0000256" key="2">
    <source>
        <dbReference type="ARBA" id="ARBA00001911"/>
    </source>
</evidence>
<dbReference type="OrthoDB" id="16464at2759"/>
<dbReference type="Gene3D" id="3.40.50.720">
    <property type="entry name" value="NAD(P)-binding Rossmann-like Domain"/>
    <property type="match status" value="1"/>
</dbReference>
<evidence type="ECO:0000259" key="8">
    <source>
        <dbReference type="Pfam" id="PF16363"/>
    </source>
</evidence>
<feature type="domain" description="NAD(P)-binding" evidence="8">
    <location>
        <begin position="15"/>
        <end position="321"/>
    </location>
</feature>
<dbReference type="GO" id="GO:0008460">
    <property type="term" value="F:dTDP-glucose 4,6-dehydratase activity"/>
    <property type="evidence" value="ECO:0007669"/>
    <property type="project" value="UniProtKB-EC"/>
</dbReference>
<dbReference type="CDD" id="cd05246">
    <property type="entry name" value="dTDP_GD_SDR_e"/>
    <property type="match status" value="1"/>
</dbReference>
<comment type="similarity">
    <text evidence="3">Belongs to the NAD(P)-dependent epimerase/dehydratase family. dTDP-glucose dehydratase subfamily.</text>
</comment>
<reference evidence="10" key="1">
    <citation type="submission" date="2025-08" db="UniProtKB">
        <authorList>
            <consortium name="RefSeq"/>
        </authorList>
    </citation>
    <scope>IDENTIFICATION</scope>
</reference>
<dbReference type="GeneID" id="110981024"/>
<evidence type="ECO:0000256" key="5">
    <source>
        <dbReference type="ARBA" id="ARBA00023027"/>
    </source>
</evidence>
<dbReference type="FunFam" id="3.40.50.720:FF:000304">
    <property type="entry name" value="UDP-glucose 4,6-dehydratase"/>
    <property type="match status" value="1"/>
</dbReference>
<dbReference type="InterPro" id="IPR036291">
    <property type="entry name" value="NAD(P)-bd_dom_sf"/>
</dbReference>
<evidence type="ECO:0000313" key="9">
    <source>
        <dbReference type="Proteomes" id="UP000694845"/>
    </source>
</evidence>
<gene>
    <name evidence="10" type="primary">LOC110981024</name>
</gene>
<sequence>MTAEFDGSIYRKRILLTGGAGFIGGHVTSNLVERYPEYYIVNYDKLEYCSCLKNLEKIASKPNYKFIHGDICDGDKLRHVLQRERIDTVLHFAAQSHVDNSFRSVDNFIRSNVQGTGSLLEAAKQYGGISLFLHVSTDEVYGGNSKVALTEEAPLNPTNPYSKSKAEAEIIAKMYWDKYRFPVIITRGNNVYGPHQFPEKVVPKFIGLLLRGKKCCIHGDGTCTRNFMYVQDAVEAYLTVLHKGEVGEIYNIGTEFRISVNSLAKTLTKKIRGQRKDDNDVEDHMEFVKDRPHNDKDYPIDSSKLRSLGWHPKMPWDKGLDTTIEWYRHNFSNWGKLSERALVPFPDVMGDTIKENGDDQPEM</sequence>
<accession>A0A8B7YMH1</accession>
<evidence type="ECO:0000256" key="3">
    <source>
        <dbReference type="ARBA" id="ARBA00008178"/>
    </source>
</evidence>
<dbReference type="GO" id="GO:0009225">
    <property type="term" value="P:nucleotide-sugar metabolic process"/>
    <property type="evidence" value="ECO:0007669"/>
    <property type="project" value="InterPro"/>
</dbReference>
<protein>
    <recommendedName>
        <fullName evidence="7">dTDP-D-glucose 4,6-dehydratase</fullName>
        <ecNumber evidence="4">4.2.1.46</ecNumber>
    </recommendedName>
</protein>
<dbReference type="InterPro" id="IPR016040">
    <property type="entry name" value="NAD(P)-bd_dom"/>
</dbReference>
<evidence type="ECO:0000313" key="10">
    <source>
        <dbReference type="RefSeq" id="XP_022093862.1"/>
    </source>
</evidence>
<dbReference type="Gene3D" id="3.90.25.10">
    <property type="entry name" value="UDP-galactose 4-epimerase, domain 1"/>
    <property type="match status" value="1"/>
</dbReference>